<feature type="region of interest" description="Disordered" evidence="1">
    <location>
        <begin position="73"/>
        <end position="102"/>
    </location>
</feature>
<feature type="compositionally biased region" description="Basic and acidic residues" evidence="1">
    <location>
        <begin position="81"/>
        <end position="94"/>
    </location>
</feature>
<evidence type="ECO:0000256" key="1">
    <source>
        <dbReference type="SAM" id="MobiDB-lite"/>
    </source>
</evidence>
<reference evidence="2" key="1">
    <citation type="submission" date="2019-08" db="EMBL/GenBank/DDBJ databases">
        <authorList>
            <person name="Kucharzyk K."/>
            <person name="Murdoch R.W."/>
            <person name="Higgins S."/>
            <person name="Loffler F."/>
        </authorList>
    </citation>
    <scope>NUCLEOTIDE SEQUENCE</scope>
</reference>
<name>A0A645IQW5_9ZZZZ</name>
<dbReference type="AlphaFoldDB" id="A0A645IQW5"/>
<accession>A0A645IQW5</accession>
<sequence length="102" mass="11569">MLGVLLNVRTVERTDNTHQCHDVAEHHAQTIHTTEYQRPIEELECAVGAKLHAQHGEKHQDRHADQVALLDAGRYEGQQHAAEEQDERGMDPTIHRNNPPVS</sequence>
<proteinExistence type="predicted"/>
<protein>
    <submittedName>
        <fullName evidence="2">Uncharacterized protein</fullName>
    </submittedName>
</protein>
<evidence type="ECO:0000313" key="2">
    <source>
        <dbReference type="EMBL" id="MPN53282.1"/>
    </source>
</evidence>
<gene>
    <name evidence="2" type="ORF">SDC9_200946</name>
</gene>
<organism evidence="2">
    <name type="scientific">bioreactor metagenome</name>
    <dbReference type="NCBI Taxonomy" id="1076179"/>
    <lineage>
        <taxon>unclassified sequences</taxon>
        <taxon>metagenomes</taxon>
        <taxon>ecological metagenomes</taxon>
    </lineage>
</organism>
<comment type="caution">
    <text evidence="2">The sequence shown here is derived from an EMBL/GenBank/DDBJ whole genome shotgun (WGS) entry which is preliminary data.</text>
</comment>
<dbReference type="EMBL" id="VSSQ01120248">
    <property type="protein sequence ID" value="MPN53282.1"/>
    <property type="molecule type" value="Genomic_DNA"/>
</dbReference>